<comment type="caution">
    <text evidence="5">The sequence shown here is derived from an EMBL/GenBank/DDBJ whole genome shotgun (WGS) entry which is preliminary data.</text>
</comment>
<protein>
    <submittedName>
        <fullName evidence="5">ABC transporter ATP-binding protein</fullName>
    </submittedName>
</protein>
<organism evidence="5 6">
    <name type="scientific">Candidatus Gallimonas intestinavium</name>
    <dbReference type="NCBI Taxonomy" id="2838603"/>
    <lineage>
        <taxon>Bacteria</taxon>
        <taxon>Bacillati</taxon>
        <taxon>Bacillota</taxon>
        <taxon>Clostridia</taxon>
        <taxon>Candidatus Gallimonas</taxon>
    </lineage>
</organism>
<dbReference type="AlphaFoldDB" id="A0A9D2G4V1"/>
<gene>
    <name evidence="5" type="ORF">H9964_06305</name>
</gene>
<sequence length="234" mass="25956">MILSHITKRYRGTTALDDLSLAIEEGKITAVLGESGAGKTTLLNCIMGLIPFEGEIDGQRFPKAKRREGCSYLFQDALLLPNLTAEENIRFVLPKEAGDRAREMLARVGLRGKEGSYPHELSGGEKQRVSIARAFLYPHKLLLMDEPFSSLDLALKRTLMELVRTLRDEEGGTVLFVTHDVREAAFLAQRALVLRHGKLIGELAIDAPYPRDLLSPPPEAKELARILLEAGEIK</sequence>
<dbReference type="PANTHER" id="PTHR42788:SF13">
    <property type="entry name" value="ALIPHATIC SULFONATES IMPORT ATP-BINDING PROTEIN SSUB"/>
    <property type="match status" value="1"/>
</dbReference>
<dbReference type="InterPro" id="IPR003593">
    <property type="entry name" value="AAA+_ATPase"/>
</dbReference>
<feature type="domain" description="ABC transporter" evidence="4">
    <location>
        <begin position="1"/>
        <end position="221"/>
    </location>
</feature>
<dbReference type="Proteomes" id="UP000824102">
    <property type="component" value="Unassembled WGS sequence"/>
</dbReference>
<dbReference type="SMART" id="SM00382">
    <property type="entry name" value="AAA"/>
    <property type="match status" value="1"/>
</dbReference>
<dbReference type="PANTHER" id="PTHR42788">
    <property type="entry name" value="TAURINE IMPORT ATP-BINDING PROTEIN-RELATED"/>
    <property type="match status" value="1"/>
</dbReference>
<evidence type="ECO:0000256" key="2">
    <source>
        <dbReference type="ARBA" id="ARBA00022741"/>
    </source>
</evidence>
<evidence type="ECO:0000259" key="4">
    <source>
        <dbReference type="PROSITE" id="PS50893"/>
    </source>
</evidence>
<dbReference type="InterPro" id="IPR003439">
    <property type="entry name" value="ABC_transporter-like_ATP-bd"/>
</dbReference>
<dbReference type="GO" id="GO:0016887">
    <property type="term" value="F:ATP hydrolysis activity"/>
    <property type="evidence" value="ECO:0007669"/>
    <property type="project" value="InterPro"/>
</dbReference>
<reference evidence="5" key="1">
    <citation type="journal article" date="2021" name="PeerJ">
        <title>Extensive microbial diversity within the chicken gut microbiome revealed by metagenomics and culture.</title>
        <authorList>
            <person name="Gilroy R."/>
            <person name="Ravi A."/>
            <person name="Getino M."/>
            <person name="Pursley I."/>
            <person name="Horton D.L."/>
            <person name="Alikhan N.F."/>
            <person name="Baker D."/>
            <person name="Gharbi K."/>
            <person name="Hall N."/>
            <person name="Watson M."/>
            <person name="Adriaenssens E.M."/>
            <person name="Foster-Nyarko E."/>
            <person name="Jarju S."/>
            <person name="Secka A."/>
            <person name="Antonio M."/>
            <person name="Oren A."/>
            <person name="Chaudhuri R.R."/>
            <person name="La Ragione R."/>
            <person name="Hildebrand F."/>
            <person name="Pallen M.J."/>
        </authorList>
    </citation>
    <scope>NUCLEOTIDE SEQUENCE</scope>
    <source>
        <strain evidence="5">ChiW7-2402</strain>
    </source>
</reference>
<evidence type="ECO:0000313" key="5">
    <source>
        <dbReference type="EMBL" id="HIZ73174.1"/>
    </source>
</evidence>
<keyword evidence="3 5" id="KW-0067">ATP-binding</keyword>
<dbReference type="SUPFAM" id="SSF52540">
    <property type="entry name" value="P-loop containing nucleoside triphosphate hydrolases"/>
    <property type="match status" value="1"/>
</dbReference>
<dbReference type="InterPro" id="IPR017871">
    <property type="entry name" value="ABC_transporter-like_CS"/>
</dbReference>
<proteinExistence type="predicted"/>
<reference evidence="5" key="2">
    <citation type="submission" date="2021-04" db="EMBL/GenBank/DDBJ databases">
        <authorList>
            <person name="Gilroy R."/>
        </authorList>
    </citation>
    <scope>NUCLEOTIDE SEQUENCE</scope>
    <source>
        <strain evidence="5">ChiW7-2402</strain>
    </source>
</reference>
<dbReference type="EMBL" id="DXBB01000088">
    <property type="protein sequence ID" value="HIZ73174.1"/>
    <property type="molecule type" value="Genomic_DNA"/>
</dbReference>
<evidence type="ECO:0000256" key="3">
    <source>
        <dbReference type="ARBA" id="ARBA00022840"/>
    </source>
</evidence>
<dbReference type="InterPro" id="IPR027417">
    <property type="entry name" value="P-loop_NTPase"/>
</dbReference>
<evidence type="ECO:0000313" key="6">
    <source>
        <dbReference type="Proteomes" id="UP000824102"/>
    </source>
</evidence>
<keyword evidence="2" id="KW-0547">Nucleotide-binding</keyword>
<dbReference type="GO" id="GO:0005524">
    <property type="term" value="F:ATP binding"/>
    <property type="evidence" value="ECO:0007669"/>
    <property type="project" value="UniProtKB-KW"/>
</dbReference>
<dbReference type="InterPro" id="IPR050166">
    <property type="entry name" value="ABC_transporter_ATP-bind"/>
</dbReference>
<name>A0A9D2G4V1_9FIRM</name>
<dbReference type="PROSITE" id="PS50893">
    <property type="entry name" value="ABC_TRANSPORTER_2"/>
    <property type="match status" value="1"/>
</dbReference>
<dbReference type="Gene3D" id="3.40.50.300">
    <property type="entry name" value="P-loop containing nucleotide triphosphate hydrolases"/>
    <property type="match status" value="1"/>
</dbReference>
<dbReference type="PROSITE" id="PS00211">
    <property type="entry name" value="ABC_TRANSPORTER_1"/>
    <property type="match status" value="1"/>
</dbReference>
<keyword evidence="1" id="KW-0813">Transport</keyword>
<accession>A0A9D2G4V1</accession>
<evidence type="ECO:0000256" key="1">
    <source>
        <dbReference type="ARBA" id="ARBA00022448"/>
    </source>
</evidence>
<dbReference type="Pfam" id="PF00005">
    <property type="entry name" value="ABC_tran"/>
    <property type="match status" value="1"/>
</dbReference>